<evidence type="ECO:0000256" key="3">
    <source>
        <dbReference type="ARBA" id="ARBA00022692"/>
    </source>
</evidence>
<dbReference type="EMBL" id="GEGO01005049">
    <property type="protein sequence ID" value="JAR90355.1"/>
    <property type="molecule type" value="Transcribed_RNA"/>
</dbReference>
<evidence type="ECO:0000256" key="5">
    <source>
        <dbReference type="ARBA" id="ARBA00023136"/>
    </source>
</evidence>
<feature type="transmembrane region" description="Helical" evidence="6">
    <location>
        <begin position="43"/>
        <end position="72"/>
    </location>
</feature>
<dbReference type="PANTHER" id="PTHR28622">
    <property type="entry name" value="SMALL INTEGRAL MEMBRANE PROTEIN 7"/>
    <property type="match status" value="1"/>
</dbReference>
<proteinExistence type="inferred from homology"/>
<evidence type="ECO:0000313" key="7">
    <source>
        <dbReference type="EMBL" id="JAR90355.1"/>
    </source>
</evidence>
<keyword evidence="4 6" id="KW-1133">Transmembrane helix</keyword>
<protein>
    <submittedName>
        <fullName evidence="7">Uncharacterized protein</fullName>
    </submittedName>
</protein>
<keyword evidence="5 6" id="KW-0472">Membrane</keyword>
<evidence type="ECO:0000256" key="4">
    <source>
        <dbReference type="ARBA" id="ARBA00022989"/>
    </source>
</evidence>
<evidence type="ECO:0000256" key="2">
    <source>
        <dbReference type="ARBA" id="ARBA00008578"/>
    </source>
</evidence>
<organism evidence="7">
    <name type="scientific">Ixodes ricinus</name>
    <name type="common">Common tick</name>
    <name type="synonym">Acarus ricinus</name>
    <dbReference type="NCBI Taxonomy" id="34613"/>
    <lineage>
        <taxon>Eukaryota</taxon>
        <taxon>Metazoa</taxon>
        <taxon>Ecdysozoa</taxon>
        <taxon>Arthropoda</taxon>
        <taxon>Chelicerata</taxon>
        <taxon>Arachnida</taxon>
        <taxon>Acari</taxon>
        <taxon>Parasitiformes</taxon>
        <taxon>Ixodida</taxon>
        <taxon>Ixodoidea</taxon>
        <taxon>Ixodidae</taxon>
        <taxon>Ixodinae</taxon>
        <taxon>Ixodes</taxon>
    </lineage>
</organism>
<reference evidence="7" key="1">
    <citation type="journal article" date="2018" name="PLoS Negl. Trop. Dis.">
        <title>Sialome diversity of ticks revealed by RNAseq of single tick salivary glands.</title>
        <authorList>
            <person name="Perner J."/>
            <person name="Kropackova S."/>
            <person name="Kopacek P."/>
            <person name="Ribeiro J.M."/>
        </authorList>
    </citation>
    <scope>NUCLEOTIDE SEQUENCE</scope>
    <source>
        <strain evidence="7">Siblings of single egg batch collected in Ceske Budejovice</strain>
        <tissue evidence="7">Salivary glands</tissue>
    </source>
</reference>
<dbReference type="InterPro" id="IPR037659">
    <property type="entry name" value="SMIM7"/>
</dbReference>
<comment type="similarity">
    <text evidence="2">Belongs to the SMIM7 family.</text>
</comment>
<name>A0A147BJ60_IXORI</name>
<evidence type="ECO:0000256" key="1">
    <source>
        <dbReference type="ARBA" id="ARBA00004167"/>
    </source>
</evidence>
<comment type="subcellular location">
    <subcellularLocation>
        <location evidence="1">Membrane</location>
        <topology evidence="1">Single-pass membrane protein</topology>
    </subcellularLocation>
</comment>
<accession>A0A147BJ60</accession>
<dbReference type="PANTHER" id="PTHR28622:SF1">
    <property type="entry name" value="SMALL INTEGRAL MEMBRANE PROTEIN 7"/>
    <property type="match status" value="1"/>
</dbReference>
<dbReference type="AlphaFoldDB" id="A0A147BJ60"/>
<sequence>TLMVNAGAVLNFKLQKTPSEGFVEKMEPTAGDKIRDFLGAVRYFRAFIGLWNIFIMFLMLVFFWILIFRWLLVCPSCKYTSVFGIHRDEEVV</sequence>
<keyword evidence="3 6" id="KW-0812">Transmembrane</keyword>
<feature type="non-terminal residue" evidence="7">
    <location>
        <position position="1"/>
    </location>
</feature>
<evidence type="ECO:0000256" key="6">
    <source>
        <dbReference type="SAM" id="Phobius"/>
    </source>
</evidence>
<dbReference type="GO" id="GO:0016020">
    <property type="term" value="C:membrane"/>
    <property type="evidence" value="ECO:0007669"/>
    <property type="project" value="UniProtKB-SubCell"/>
</dbReference>